<evidence type="ECO:0000313" key="2">
    <source>
        <dbReference type="Proteomes" id="UP000095287"/>
    </source>
</evidence>
<dbReference type="AlphaFoldDB" id="A0A1I8AK29"/>
<organism evidence="2 3">
    <name type="scientific">Steinernema glaseri</name>
    <dbReference type="NCBI Taxonomy" id="37863"/>
    <lineage>
        <taxon>Eukaryota</taxon>
        <taxon>Metazoa</taxon>
        <taxon>Ecdysozoa</taxon>
        <taxon>Nematoda</taxon>
        <taxon>Chromadorea</taxon>
        <taxon>Rhabditida</taxon>
        <taxon>Tylenchina</taxon>
        <taxon>Panagrolaimomorpha</taxon>
        <taxon>Strongyloidoidea</taxon>
        <taxon>Steinernematidae</taxon>
        <taxon>Steinernema</taxon>
    </lineage>
</organism>
<dbReference type="WBParaSite" id="L893_g6768.t1">
    <property type="protein sequence ID" value="L893_g6768.t1"/>
    <property type="gene ID" value="L893_g6768"/>
</dbReference>
<accession>A0A1I8AK29</accession>
<name>A0A1I8AK29_9BILA</name>
<reference evidence="3" key="1">
    <citation type="submission" date="2016-11" db="UniProtKB">
        <authorList>
            <consortium name="WormBaseParasite"/>
        </authorList>
    </citation>
    <scope>IDENTIFICATION</scope>
</reference>
<dbReference type="Proteomes" id="UP000095287">
    <property type="component" value="Unplaced"/>
</dbReference>
<proteinExistence type="predicted"/>
<evidence type="ECO:0000313" key="3">
    <source>
        <dbReference type="WBParaSite" id="L893_g6768.t1"/>
    </source>
</evidence>
<feature type="transmembrane region" description="Helical" evidence="1">
    <location>
        <begin position="28"/>
        <end position="52"/>
    </location>
</feature>
<protein>
    <submittedName>
        <fullName evidence="3">Col_cuticle_N domain-containing protein</fullName>
    </submittedName>
</protein>
<keyword evidence="2" id="KW-1185">Reference proteome</keyword>
<evidence type="ECO:0000256" key="1">
    <source>
        <dbReference type="SAM" id="Phobius"/>
    </source>
</evidence>
<keyword evidence="1" id="KW-1133">Transmembrane helix</keyword>
<keyword evidence="1" id="KW-0812">Transmembrane</keyword>
<keyword evidence="1" id="KW-0472">Membrane</keyword>
<sequence length="126" mass="14711">MTAEDQWEHLHVHFRRPPNYDGPRIHNILIMVSTCCTIIFSLGALTFAWLSFNEVYFNTNRMLLRFEEKIKLGGEFTARRQFPEYIFDRLGYIADFDVDVNSDEINSILKSLSPSSGRPSPRRNPL</sequence>